<dbReference type="InterPro" id="IPR047187">
    <property type="entry name" value="SF1_C_Upf1"/>
</dbReference>
<gene>
    <name evidence="8" type="ORF">QQF64_028111</name>
</gene>
<sequence>MESASNAVAENESILLEDAALKWKNSSEKKLNGFFLLPLDKKSQWSIECDIRNSFLCIRTKIHQSQSSPFLENSQSTALMDIPSVTWVAHAIITEVEETDSKEPKNLQIDFQINHMPMTKIPEAIFCERTRFTLELIPKLLPDVRKENAISSLTKANRLVKTIAIGGSINSKEGPTILKQIPARFEIDSYLPSGFSDLNNSQCTAIREAMANKFTLIQGPPGTGKTVVGVHIVYWLLKNIQQLPATNSEKKRAVLYCGPSNKSVDVVAGHLLKLQNQLRPLRVYSHQTEMLEFPYPGCNLKLSRNSKRGEKPNTELSSIALHHLIRKDGNPHSTQILAFDMKIRRGDTFTDEEKKLYKDTLQQARVHELLQHDVILCTCTAASNPTLAKVLDLKQIIIDECAMATEPEAFIPLVAHKPDQIVLLGDHMQLQPVVHCDVVERLGMSKSLFERYIEKALMLDTQYRMQEDICEFPSKEFYGGKLKTKTSLKPKLFLTTSRQTCIVFGHVEGKEKSLVVSTERGNENSKANLEEAEEVVRIAILLTEAGIKTKDIAILTPYNAQVSNIRESLCDKGISDITVNTIMKSQGSEWKYVIMSTVRSCPKSNIDKQPTKSWIIKQLGFITDPHQVNVGITRAQEGLCIIGNENLLRCSVLWRRLLDHYKEKGCVVNPARLIQIQKPTRSCERLELQQAVYSHRSL</sequence>
<protein>
    <submittedName>
        <fullName evidence="8">Uncharacterized protein</fullName>
    </submittedName>
</protein>
<proteinExistence type="inferred from homology"/>
<dbReference type="Pfam" id="PF13086">
    <property type="entry name" value="AAA_11"/>
    <property type="match status" value="1"/>
</dbReference>
<dbReference type="Pfam" id="PF13087">
    <property type="entry name" value="AAA_12"/>
    <property type="match status" value="1"/>
</dbReference>
<evidence type="ECO:0000313" key="8">
    <source>
        <dbReference type="EMBL" id="KAL1272249.1"/>
    </source>
</evidence>
<evidence type="ECO:0000256" key="4">
    <source>
        <dbReference type="ARBA" id="ARBA00022806"/>
    </source>
</evidence>
<dbReference type="InterPro" id="IPR027417">
    <property type="entry name" value="P-loop_NTPase"/>
</dbReference>
<dbReference type="EMBL" id="JAYMGO010000006">
    <property type="protein sequence ID" value="KAL1272249.1"/>
    <property type="molecule type" value="Genomic_DNA"/>
</dbReference>
<keyword evidence="2" id="KW-0547">Nucleotide-binding</keyword>
<evidence type="ECO:0000256" key="2">
    <source>
        <dbReference type="ARBA" id="ARBA00022741"/>
    </source>
</evidence>
<evidence type="ECO:0000259" key="7">
    <source>
        <dbReference type="Pfam" id="PF13087"/>
    </source>
</evidence>
<keyword evidence="5" id="KW-0067">ATP-binding</keyword>
<keyword evidence="4" id="KW-0347">Helicase</keyword>
<dbReference type="PANTHER" id="PTHR43788">
    <property type="entry name" value="DNA2/NAM7 HELICASE FAMILY MEMBER"/>
    <property type="match status" value="1"/>
</dbReference>
<dbReference type="PANTHER" id="PTHR43788:SF10">
    <property type="entry name" value="HELICASE WITH ZINC FINGER 2, TRANSCRIPTIONAL COACTIVATOR"/>
    <property type="match status" value="1"/>
</dbReference>
<dbReference type="InterPro" id="IPR050534">
    <property type="entry name" value="Coronavir_polyprotein_1ab"/>
</dbReference>
<dbReference type="Proteomes" id="UP001558613">
    <property type="component" value="Unassembled WGS sequence"/>
</dbReference>
<dbReference type="SUPFAM" id="SSF52540">
    <property type="entry name" value="P-loop containing nucleoside triphosphate hydrolases"/>
    <property type="match status" value="1"/>
</dbReference>
<feature type="domain" description="DNA2/NAM7 helicase helicase" evidence="6">
    <location>
        <begin position="198"/>
        <end position="435"/>
    </location>
</feature>
<dbReference type="InterPro" id="IPR041679">
    <property type="entry name" value="DNA2/NAM7-like_C"/>
</dbReference>
<reference evidence="8 9" key="1">
    <citation type="submission" date="2023-09" db="EMBL/GenBank/DDBJ databases">
        <authorList>
            <person name="Wang M."/>
        </authorList>
    </citation>
    <scope>NUCLEOTIDE SEQUENCE [LARGE SCALE GENOMIC DNA]</scope>
    <source>
        <strain evidence="8">GT-2023</strain>
        <tissue evidence="8">Liver</tissue>
    </source>
</reference>
<comment type="caution">
    <text evidence="8">The sequence shown here is derived from an EMBL/GenBank/DDBJ whole genome shotgun (WGS) entry which is preliminary data.</text>
</comment>
<evidence type="ECO:0000256" key="3">
    <source>
        <dbReference type="ARBA" id="ARBA00022801"/>
    </source>
</evidence>
<evidence type="ECO:0000256" key="5">
    <source>
        <dbReference type="ARBA" id="ARBA00022840"/>
    </source>
</evidence>
<accession>A0ABR3N5P2</accession>
<comment type="similarity">
    <text evidence="1">Belongs to the DNA2/NAM7 helicase family.</text>
</comment>
<evidence type="ECO:0000259" key="6">
    <source>
        <dbReference type="Pfam" id="PF13086"/>
    </source>
</evidence>
<dbReference type="CDD" id="cd18808">
    <property type="entry name" value="SF1_C_Upf1"/>
    <property type="match status" value="1"/>
</dbReference>
<keyword evidence="9" id="KW-1185">Reference proteome</keyword>
<dbReference type="Gene3D" id="3.40.50.300">
    <property type="entry name" value="P-loop containing nucleotide triphosphate hydrolases"/>
    <property type="match status" value="2"/>
</dbReference>
<feature type="domain" description="DNA2/NAM7 helicase-like C-terminal" evidence="7">
    <location>
        <begin position="444"/>
        <end position="645"/>
    </location>
</feature>
<keyword evidence="3" id="KW-0378">Hydrolase</keyword>
<organism evidence="8 9">
    <name type="scientific">Cirrhinus molitorella</name>
    <name type="common">mud carp</name>
    <dbReference type="NCBI Taxonomy" id="172907"/>
    <lineage>
        <taxon>Eukaryota</taxon>
        <taxon>Metazoa</taxon>
        <taxon>Chordata</taxon>
        <taxon>Craniata</taxon>
        <taxon>Vertebrata</taxon>
        <taxon>Euteleostomi</taxon>
        <taxon>Actinopterygii</taxon>
        <taxon>Neopterygii</taxon>
        <taxon>Teleostei</taxon>
        <taxon>Ostariophysi</taxon>
        <taxon>Cypriniformes</taxon>
        <taxon>Cyprinidae</taxon>
        <taxon>Labeoninae</taxon>
        <taxon>Labeonini</taxon>
        <taxon>Cirrhinus</taxon>
    </lineage>
</organism>
<dbReference type="InterPro" id="IPR041677">
    <property type="entry name" value="DNA2/NAM7_AAA_11"/>
</dbReference>
<evidence type="ECO:0000256" key="1">
    <source>
        <dbReference type="ARBA" id="ARBA00007913"/>
    </source>
</evidence>
<evidence type="ECO:0000313" key="9">
    <source>
        <dbReference type="Proteomes" id="UP001558613"/>
    </source>
</evidence>
<name>A0ABR3N5P2_9TELE</name>